<evidence type="ECO:0000313" key="15">
    <source>
        <dbReference type="Proteomes" id="UP000199642"/>
    </source>
</evidence>
<evidence type="ECO:0000313" key="14">
    <source>
        <dbReference type="EMBL" id="SFG85492.1"/>
    </source>
</evidence>
<dbReference type="CDD" id="cd00483">
    <property type="entry name" value="HPPK"/>
    <property type="match status" value="1"/>
</dbReference>
<keyword evidence="6" id="KW-0547">Nucleotide-binding</keyword>
<dbReference type="GO" id="GO:0046656">
    <property type="term" value="P:folic acid biosynthetic process"/>
    <property type="evidence" value="ECO:0007669"/>
    <property type="project" value="UniProtKB-KW"/>
</dbReference>
<comment type="similarity">
    <text evidence="2">Belongs to the HPPK family.</text>
</comment>
<dbReference type="NCBIfam" id="TIGR01498">
    <property type="entry name" value="folK"/>
    <property type="match status" value="1"/>
</dbReference>
<dbReference type="Proteomes" id="UP000199642">
    <property type="component" value="Unassembled WGS sequence"/>
</dbReference>
<evidence type="ECO:0000256" key="11">
    <source>
        <dbReference type="ARBA" id="ARBA00029766"/>
    </source>
</evidence>
<dbReference type="PANTHER" id="PTHR43071:SF1">
    <property type="entry name" value="2-AMINO-4-HYDROXY-6-HYDROXYMETHYLDIHYDROPTERIDINE PYROPHOSPHOKINASE"/>
    <property type="match status" value="1"/>
</dbReference>
<evidence type="ECO:0000256" key="10">
    <source>
        <dbReference type="ARBA" id="ARBA00029409"/>
    </source>
</evidence>
<evidence type="ECO:0000256" key="2">
    <source>
        <dbReference type="ARBA" id="ARBA00005810"/>
    </source>
</evidence>
<evidence type="ECO:0000256" key="6">
    <source>
        <dbReference type="ARBA" id="ARBA00022741"/>
    </source>
</evidence>
<comment type="pathway">
    <text evidence="1">Cofactor biosynthesis; tetrahydrofolate biosynthesis; 2-amino-4-hydroxy-6-hydroxymethyl-7,8-dihydropteridine diphosphate from 7,8-dihydroneopterin triphosphate: step 4/4.</text>
</comment>
<evidence type="ECO:0000256" key="1">
    <source>
        <dbReference type="ARBA" id="ARBA00005051"/>
    </source>
</evidence>
<keyword evidence="15" id="KW-1185">Reference proteome</keyword>
<accession>A0A1I2V8C1</accession>
<dbReference type="EC" id="2.7.6.3" evidence="3"/>
<dbReference type="InterPro" id="IPR000550">
    <property type="entry name" value="Hppk"/>
</dbReference>
<evidence type="ECO:0000256" key="3">
    <source>
        <dbReference type="ARBA" id="ARBA00013253"/>
    </source>
</evidence>
<reference evidence="15" key="1">
    <citation type="submission" date="2016-10" db="EMBL/GenBank/DDBJ databases">
        <authorList>
            <person name="Varghese N."/>
            <person name="Submissions S."/>
        </authorList>
    </citation>
    <scope>NUCLEOTIDE SEQUENCE [LARGE SCALE GENOMIC DNA]</scope>
    <source>
        <strain evidence="15">DSM 19315</strain>
    </source>
</reference>
<dbReference type="GO" id="GO:0005524">
    <property type="term" value="F:ATP binding"/>
    <property type="evidence" value="ECO:0007669"/>
    <property type="project" value="UniProtKB-KW"/>
</dbReference>
<evidence type="ECO:0000256" key="9">
    <source>
        <dbReference type="ARBA" id="ARBA00022909"/>
    </source>
</evidence>
<dbReference type="GO" id="GO:0016301">
    <property type="term" value="F:kinase activity"/>
    <property type="evidence" value="ECO:0007669"/>
    <property type="project" value="UniProtKB-KW"/>
</dbReference>
<dbReference type="RefSeq" id="WP_092792288.1">
    <property type="nucleotide sequence ID" value="NZ_FOPC01000009.1"/>
</dbReference>
<evidence type="ECO:0000256" key="7">
    <source>
        <dbReference type="ARBA" id="ARBA00022777"/>
    </source>
</evidence>
<protein>
    <recommendedName>
        <fullName evidence="4">2-amino-4-hydroxy-6-hydroxymethyldihydropteridine pyrophosphokinase</fullName>
        <ecNumber evidence="3">2.7.6.3</ecNumber>
    </recommendedName>
    <alternativeName>
        <fullName evidence="11">6-hydroxymethyl-7,8-dihydropterin pyrophosphokinase</fullName>
    </alternativeName>
    <alternativeName>
        <fullName evidence="12">7,8-dihydro-6-hydroxymethylpterin-pyrophosphokinase</fullName>
    </alternativeName>
</protein>
<keyword evidence="8" id="KW-0067">ATP-binding</keyword>
<dbReference type="GO" id="GO:0003848">
    <property type="term" value="F:2-amino-4-hydroxy-6-hydroxymethyldihydropteridine diphosphokinase activity"/>
    <property type="evidence" value="ECO:0007669"/>
    <property type="project" value="UniProtKB-EC"/>
</dbReference>
<dbReference type="GO" id="GO:0046654">
    <property type="term" value="P:tetrahydrofolate biosynthetic process"/>
    <property type="evidence" value="ECO:0007669"/>
    <property type="project" value="UniProtKB-UniPathway"/>
</dbReference>
<keyword evidence="9" id="KW-0289">Folate biosynthesis</keyword>
<evidence type="ECO:0000256" key="4">
    <source>
        <dbReference type="ARBA" id="ARBA00016218"/>
    </source>
</evidence>
<dbReference type="STRING" id="435880.SAMN04487988_10962"/>
<gene>
    <name evidence="14" type="ORF">SAMN04487988_10962</name>
</gene>
<feature type="domain" description="7,8-dihydro-6-hydroxymethylpterin-pyrophosphokinase" evidence="13">
    <location>
        <begin position="7"/>
        <end position="132"/>
    </location>
</feature>
<sequence>MVKEVTLILGGNEGDRLGLLKQAVRMISEFAEILKFSSIYQSESWGGVAENDFLNQILIVKTGTTPMAFLAHIQSIEIALGRKRDIHWGNRTMDIDILYWEDEVIHLPELKVPHPLLDQRRFVLVPLIEIMPDFIHPLAKKDQRSLLEVCEDKSRVELFCKP</sequence>
<keyword evidence="5" id="KW-0808">Transferase</keyword>
<dbReference type="OrthoDB" id="9808041at2"/>
<keyword evidence="7 14" id="KW-0418">Kinase</keyword>
<dbReference type="AlphaFoldDB" id="A0A1I2V8C1"/>
<evidence type="ECO:0000256" key="8">
    <source>
        <dbReference type="ARBA" id="ARBA00022840"/>
    </source>
</evidence>
<name>A0A1I2V8C1_9BACT</name>
<dbReference type="SUPFAM" id="SSF55083">
    <property type="entry name" value="6-hydroxymethyl-7,8-dihydropterin pyrophosphokinase, HPPK"/>
    <property type="match status" value="1"/>
</dbReference>
<dbReference type="UniPathway" id="UPA00077">
    <property type="reaction ID" value="UER00155"/>
</dbReference>
<proteinExistence type="inferred from homology"/>
<dbReference type="Pfam" id="PF01288">
    <property type="entry name" value="HPPK"/>
    <property type="match status" value="1"/>
</dbReference>
<dbReference type="InterPro" id="IPR035907">
    <property type="entry name" value="Hppk_sf"/>
</dbReference>
<organism evidence="14 15">
    <name type="scientific">Algoriphagus hitonicola</name>
    <dbReference type="NCBI Taxonomy" id="435880"/>
    <lineage>
        <taxon>Bacteria</taxon>
        <taxon>Pseudomonadati</taxon>
        <taxon>Bacteroidota</taxon>
        <taxon>Cytophagia</taxon>
        <taxon>Cytophagales</taxon>
        <taxon>Cyclobacteriaceae</taxon>
        <taxon>Algoriphagus</taxon>
    </lineage>
</organism>
<dbReference type="Gene3D" id="3.30.70.560">
    <property type="entry name" value="7,8-Dihydro-6-hydroxymethylpterin-pyrophosphokinase HPPK"/>
    <property type="match status" value="1"/>
</dbReference>
<dbReference type="PANTHER" id="PTHR43071">
    <property type="entry name" value="2-AMINO-4-HYDROXY-6-HYDROXYMETHYLDIHYDROPTERIDINE PYROPHOSPHOKINASE"/>
    <property type="match status" value="1"/>
</dbReference>
<evidence type="ECO:0000259" key="13">
    <source>
        <dbReference type="Pfam" id="PF01288"/>
    </source>
</evidence>
<evidence type="ECO:0000256" key="12">
    <source>
        <dbReference type="ARBA" id="ARBA00033413"/>
    </source>
</evidence>
<comment type="function">
    <text evidence="10">Catalyzes the transfer of pyrophosphate from adenosine triphosphate (ATP) to 6-hydroxymethyl-7,8-dihydropterin, an enzymatic step in folate biosynthesis pathway.</text>
</comment>
<evidence type="ECO:0000256" key="5">
    <source>
        <dbReference type="ARBA" id="ARBA00022679"/>
    </source>
</evidence>
<dbReference type="EMBL" id="FOPC01000009">
    <property type="protein sequence ID" value="SFG85492.1"/>
    <property type="molecule type" value="Genomic_DNA"/>
</dbReference>